<comment type="caution">
    <text evidence="1">The sequence shown here is derived from an EMBL/GenBank/DDBJ whole genome shotgun (WGS) entry which is preliminary data.</text>
</comment>
<protein>
    <submittedName>
        <fullName evidence="1">Uncharacterized protein</fullName>
    </submittedName>
</protein>
<evidence type="ECO:0000313" key="2">
    <source>
        <dbReference type="Proteomes" id="UP000600247"/>
    </source>
</evidence>
<accession>A0A917M8G6</accession>
<evidence type="ECO:0000313" key="1">
    <source>
        <dbReference type="EMBL" id="GGG84327.1"/>
    </source>
</evidence>
<dbReference type="AlphaFoldDB" id="A0A917M8G6"/>
<proteinExistence type="predicted"/>
<dbReference type="RefSeq" id="WP_188892199.1">
    <property type="nucleotide sequence ID" value="NZ_BMHY01000013.1"/>
</dbReference>
<name>A0A917M8G6_9BACL</name>
<reference evidence="1 2" key="1">
    <citation type="journal article" date="2014" name="Int. J. Syst. Evol. Microbiol.">
        <title>Complete genome sequence of Corynebacterium casei LMG S-19264T (=DSM 44701T), isolated from a smear-ripened cheese.</title>
        <authorList>
            <consortium name="US DOE Joint Genome Institute (JGI-PGF)"/>
            <person name="Walter F."/>
            <person name="Albersmeier A."/>
            <person name="Kalinowski J."/>
            <person name="Ruckert C."/>
        </authorList>
    </citation>
    <scope>NUCLEOTIDE SEQUENCE [LARGE SCALE GENOMIC DNA]</scope>
    <source>
        <strain evidence="1 2">CGMCC 1.15286</strain>
    </source>
</reference>
<dbReference type="EMBL" id="BMHY01000013">
    <property type="protein sequence ID" value="GGG84327.1"/>
    <property type="molecule type" value="Genomic_DNA"/>
</dbReference>
<gene>
    <name evidence="1" type="ORF">GCM10010918_47690</name>
</gene>
<keyword evidence="2" id="KW-1185">Reference proteome</keyword>
<organism evidence="1 2">
    <name type="scientific">Paenibacillus radicis</name>
    <name type="common">ex Gao et al. 2016</name>
    <dbReference type="NCBI Taxonomy" id="1737354"/>
    <lineage>
        <taxon>Bacteria</taxon>
        <taxon>Bacillati</taxon>
        <taxon>Bacillota</taxon>
        <taxon>Bacilli</taxon>
        <taxon>Bacillales</taxon>
        <taxon>Paenibacillaceae</taxon>
        <taxon>Paenibacillus</taxon>
    </lineage>
</organism>
<sequence>MQMIMRLGLNKLYMVLSLMIVCSMVLSTGVPRSFAANTYTQYISSNSYVKLESADLIPSSKGNTASFKVTIYNGGSAALNLQDYWARLSSVSGNKYTLSLLESDKNKKTVAPKASVTLTYYSEVPSSVTLVNLVFKVIKFDFSIAGYEKTVAKFMFSKSYTNDVKLNGYKAAKMNDSVVNMRVNKSTVTAGSENNNINLELVMRNTGKYNIAASNLKYFLQSASGALYDLKPNAAEIVLRPNILETIKLSIELPKTLNTSGMKLIVAQSSGEGAASINLPIGKFAVSLKQPLPQTALTNFEYISGDYVYDISVESLQKYPWVTNDNLIGKIVIKNKGTKSAPIPKINGAFFIDDSAEVDTKLMPFTTQVSIPAKQSVELYYYAAIPSNYSANNIKFKLSELEGEKKVELASLTTKSITTPKTIALGTNLSINDNVEKTTVAVSDVRTYEGEFNNLYAIYLDVTNVDNRAKATSKWSGYLQTANGTVYETKMIKTGNAINSNKKEQVIITAEVPKDANLKDASLLLGLAFNEKGIVKNNDDQAQGFFNAAKFVLPVEKEFTNKFNEIKVGPFSINIKSLTAFILNSALDMDIASQVDRNYTYDAFSSRKITIALEDEATNLTFFSAPVELDSTSTTAAYIWKTGSNFTEINKEITKYSTTPTLTIYEELNGYKKKLVSKDIKWSEYINWADPNVN</sequence>
<dbReference type="Proteomes" id="UP000600247">
    <property type="component" value="Unassembled WGS sequence"/>
</dbReference>